<dbReference type="InterPro" id="IPR003593">
    <property type="entry name" value="AAA+_ATPase"/>
</dbReference>
<dbReference type="RefSeq" id="XP_002774451.1">
    <property type="nucleotide sequence ID" value="XM_002774405.1"/>
</dbReference>
<dbReference type="SMART" id="SM01086">
    <property type="entry name" value="ClpB_D2-small"/>
    <property type="match status" value="1"/>
</dbReference>
<dbReference type="Proteomes" id="UP000007800">
    <property type="component" value="Unassembled WGS sequence"/>
</dbReference>
<dbReference type="InterPro" id="IPR019489">
    <property type="entry name" value="Clp_ATPase_C"/>
</dbReference>
<evidence type="ECO:0000313" key="9">
    <source>
        <dbReference type="Proteomes" id="UP000007800"/>
    </source>
</evidence>
<keyword evidence="3" id="KW-0067">ATP-binding</keyword>
<dbReference type="OrthoDB" id="1721884at2759"/>
<dbReference type="EMBL" id="GG686971">
    <property type="protein sequence ID" value="EEQ97757.1"/>
    <property type="molecule type" value="Genomic_DNA"/>
</dbReference>
<dbReference type="GO" id="GO:0009376">
    <property type="term" value="C:HslUV protease complex"/>
    <property type="evidence" value="ECO:0007669"/>
    <property type="project" value="InterPro"/>
</dbReference>
<reference evidence="8 9" key="1">
    <citation type="submission" date="2008-07" db="EMBL/GenBank/DDBJ databases">
        <authorList>
            <person name="El-Sayed N."/>
            <person name="Caler E."/>
            <person name="Inman J."/>
            <person name="Amedeo P."/>
            <person name="Hass B."/>
            <person name="Wortman J."/>
        </authorList>
    </citation>
    <scope>NUCLEOTIDE SEQUENCE [LARGE SCALE GENOMIC DNA]</scope>
    <source>
        <strain evidence="8">ATCC 50983</strain>
        <strain evidence="9">ATCC 50983 / TXsc</strain>
    </source>
</reference>
<gene>
    <name evidence="7" type="ORF">Pmar_PMAR004496</name>
    <name evidence="8" type="ORF">Pmar_PMAR006032</name>
</gene>
<dbReference type="Gene3D" id="3.40.50.300">
    <property type="entry name" value="P-loop containing nucleotide triphosphate hydrolases"/>
    <property type="match status" value="2"/>
</dbReference>
<dbReference type="InterPro" id="IPR004491">
    <property type="entry name" value="HslU"/>
</dbReference>
<dbReference type="InterPro" id="IPR027417">
    <property type="entry name" value="P-loop_NTPase"/>
</dbReference>
<evidence type="ECO:0000259" key="6">
    <source>
        <dbReference type="SMART" id="SM01086"/>
    </source>
</evidence>
<sequence length="488" mass="54476">MAAVSTSVRLGLPALFSRRIHVVSRFFCTEGGATDDNAAAPKPLPKDRKNMKPREMVEYLDRYVIGQADAKRAVANALRNRWRRQQLDEELRAEIMPRNMLMVGPTGVGKTEIARRLAKLVDAPFIKVEATKFTEVGFHGRDVDSIIRDLLEMAMTRQRSRLEDELRPKATEAAEEQILNALIGPMSAQSDKDTWLAHLRAKLLDDRQVKVEVPVTDNDLYPEWVGGGSDSRKPPQIRVIQVPVAGGGTSRQMEKRTMTVAEARQKLVQVHLDRMIDSDMILASAIRSTEQEGIVFVDEIDKICNSSKGFYHGSDASSEGVQRDLLPILEGSDVSTKHGNVNTDHILFICSGAFHSVKPGDMLAELQGRLPVRVTLSALTEHDFVRILTEPHHNLIEQHKALLRTEGITLEFPEDGIKEIAHIAFDLNTHVENIGARRLHTVMEKIMEEVSFDAPTMGDGTTVTVDANMVRTKLKPLLSKGDLHKFIL</sequence>
<dbReference type="GO" id="GO:0016887">
    <property type="term" value="F:ATP hydrolysis activity"/>
    <property type="evidence" value="ECO:0007669"/>
    <property type="project" value="InterPro"/>
</dbReference>
<dbReference type="RefSeq" id="XP_002765040.1">
    <property type="nucleotide sequence ID" value="XM_002764994.1"/>
</dbReference>
<dbReference type="FunFam" id="3.40.50.300:FF:000220">
    <property type="entry name" value="ATP-dependent protease ATPase subunit HslU"/>
    <property type="match status" value="1"/>
</dbReference>
<evidence type="ECO:0000256" key="2">
    <source>
        <dbReference type="ARBA" id="ARBA00022741"/>
    </source>
</evidence>
<dbReference type="AlphaFoldDB" id="C5LA11"/>
<evidence type="ECO:0000259" key="5">
    <source>
        <dbReference type="SMART" id="SM00382"/>
    </source>
</evidence>
<dbReference type="PANTHER" id="PTHR48102:SF3">
    <property type="entry name" value="ATP-DEPENDENT PROTEASE ATPASE SUBUNIT HSLU"/>
    <property type="match status" value="1"/>
</dbReference>
<dbReference type="InterPro" id="IPR003959">
    <property type="entry name" value="ATPase_AAA_core"/>
</dbReference>
<dbReference type="GeneID" id="9065229"/>
<dbReference type="PANTHER" id="PTHR48102">
    <property type="entry name" value="ATP-DEPENDENT CLP PROTEASE ATP-BINDING SUBUNIT CLPX-LIKE, MITOCHONDRIAL-RELATED"/>
    <property type="match status" value="1"/>
</dbReference>
<accession>C5LA11</accession>
<protein>
    <submittedName>
        <fullName evidence="8">ATP-dependent heat shock protein, putative</fullName>
    </submittedName>
</protein>
<dbReference type="NCBIfam" id="NF003544">
    <property type="entry name" value="PRK05201.1"/>
    <property type="match status" value="1"/>
</dbReference>
<dbReference type="OMA" id="YGMIKTD"/>
<dbReference type="GO" id="GO:0051603">
    <property type="term" value="P:proteolysis involved in protein catabolic process"/>
    <property type="evidence" value="ECO:0007669"/>
    <property type="project" value="TreeGrafter"/>
</dbReference>
<dbReference type="Pfam" id="PF00004">
    <property type="entry name" value="AAA"/>
    <property type="match status" value="1"/>
</dbReference>
<dbReference type="NCBIfam" id="TIGR00390">
    <property type="entry name" value="hslU"/>
    <property type="match status" value="1"/>
</dbReference>
<keyword evidence="2" id="KW-0547">Nucleotide-binding</keyword>
<organism evidence="9">
    <name type="scientific">Perkinsus marinus (strain ATCC 50983 / TXsc)</name>
    <dbReference type="NCBI Taxonomy" id="423536"/>
    <lineage>
        <taxon>Eukaryota</taxon>
        <taxon>Sar</taxon>
        <taxon>Alveolata</taxon>
        <taxon>Perkinsozoa</taxon>
        <taxon>Perkinsea</taxon>
        <taxon>Perkinsida</taxon>
        <taxon>Perkinsidae</taxon>
        <taxon>Perkinsus</taxon>
    </lineage>
</organism>
<evidence type="ECO:0000313" key="8">
    <source>
        <dbReference type="EMBL" id="EER06267.1"/>
    </source>
</evidence>
<comment type="similarity">
    <text evidence="1">Belongs to the ClpX chaperone family. HslU subfamily.</text>
</comment>
<keyword evidence="8" id="KW-0346">Stress response</keyword>
<dbReference type="GO" id="GO:0008233">
    <property type="term" value="F:peptidase activity"/>
    <property type="evidence" value="ECO:0007669"/>
    <property type="project" value="InterPro"/>
</dbReference>
<keyword evidence="9" id="KW-1185">Reference proteome</keyword>
<name>C5LA11_PERM5</name>
<proteinExistence type="inferred from homology"/>
<dbReference type="Pfam" id="PF07724">
    <property type="entry name" value="AAA_2"/>
    <property type="match status" value="1"/>
</dbReference>
<dbReference type="InterPro" id="IPR050052">
    <property type="entry name" value="ATP-dep_Clp_protease_ClpX"/>
</dbReference>
<evidence type="ECO:0000256" key="1">
    <source>
        <dbReference type="ARBA" id="ARBA00009771"/>
    </source>
</evidence>
<dbReference type="Gene3D" id="1.10.8.60">
    <property type="match status" value="1"/>
</dbReference>
<dbReference type="EMBL" id="GG680729">
    <property type="protein sequence ID" value="EER06267.1"/>
    <property type="molecule type" value="Genomic_DNA"/>
</dbReference>
<feature type="domain" description="AAA+ ATPase" evidence="5">
    <location>
        <begin position="96"/>
        <end position="380"/>
    </location>
</feature>
<feature type="domain" description="Clp ATPase C-terminal" evidence="6">
    <location>
        <begin position="379"/>
        <end position="474"/>
    </location>
</feature>
<dbReference type="GeneID" id="9037137"/>
<dbReference type="GO" id="GO:0005524">
    <property type="term" value="F:ATP binding"/>
    <property type="evidence" value="ECO:0007669"/>
    <property type="project" value="UniProtKB-KW"/>
</dbReference>
<dbReference type="SUPFAM" id="SSF52540">
    <property type="entry name" value="P-loop containing nucleoside triphosphate hydrolases"/>
    <property type="match status" value="1"/>
</dbReference>
<dbReference type="SMART" id="SM00382">
    <property type="entry name" value="AAA"/>
    <property type="match status" value="1"/>
</dbReference>
<keyword evidence="4" id="KW-0143">Chaperone</keyword>
<evidence type="ECO:0000256" key="4">
    <source>
        <dbReference type="ARBA" id="ARBA00023186"/>
    </source>
</evidence>
<evidence type="ECO:0000313" key="7">
    <source>
        <dbReference type="EMBL" id="EEQ97757.1"/>
    </source>
</evidence>
<evidence type="ECO:0000256" key="3">
    <source>
        <dbReference type="ARBA" id="ARBA00022840"/>
    </source>
</evidence>